<proteinExistence type="predicted"/>
<reference evidence="1" key="1">
    <citation type="journal article" date="2019" name="PLoS Negl. Trop. Dis.">
        <title>Revisiting the worldwide diversity of Leptospira species in the environment.</title>
        <authorList>
            <person name="Vincent A.T."/>
            <person name="Schiettekatte O."/>
            <person name="Bourhy P."/>
            <person name="Veyrier F.J."/>
            <person name="Picardeau M."/>
        </authorList>
    </citation>
    <scope>NUCLEOTIDE SEQUENCE [LARGE SCALE GENOMIC DNA]</scope>
    <source>
        <strain evidence="1">201800287</strain>
    </source>
</reference>
<comment type="caution">
    <text evidence="1">The sequence shown here is derived from an EMBL/GenBank/DDBJ whole genome shotgun (WGS) entry which is preliminary data.</text>
</comment>
<dbReference type="OrthoDB" id="331805at2"/>
<gene>
    <name evidence="1" type="ORF">EHQ24_16685</name>
</gene>
<evidence type="ECO:0000313" key="1">
    <source>
        <dbReference type="EMBL" id="TGK79182.1"/>
    </source>
</evidence>
<dbReference type="EMBL" id="RQFK01000028">
    <property type="protein sequence ID" value="TGK79182.1"/>
    <property type="molecule type" value="Genomic_DNA"/>
</dbReference>
<protein>
    <submittedName>
        <fullName evidence="1">Uncharacterized protein</fullName>
    </submittedName>
</protein>
<evidence type="ECO:0000313" key="2">
    <source>
        <dbReference type="Proteomes" id="UP000298009"/>
    </source>
</evidence>
<dbReference type="Proteomes" id="UP000298009">
    <property type="component" value="Unassembled WGS sequence"/>
</dbReference>
<sequence>MNEFPFFRRMQWQTVKTIWNSLRNPEVIPFLFHFLKERFRLQRSTLGKEWKEKGLTNPNKLNPIDLIAFYIAYKEVTNTKRALKLLFKILKQQSADVFLEMAEAFRRYGIKIG</sequence>
<keyword evidence="2" id="KW-1185">Reference proteome</keyword>
<name>A0A4R9I2H7_9LEPT</name>
<accession>A0A4R9I2H7</accession>
<dbReference type="AlphaFoldDB" id="A0A4R9I2H7"/>
<organism evidence="1 2">
    <name type="scientific">Leptospira noumeaensis</name>
    <dbReference type="NCBI Taxonomy" id="2484964"/>
    <lineage>
        <taxon>Bacteria</taxon>
        <taxon>Pseudomonadati</taxon>
        <taxon>Spirochaetota</taxon>
        <taxon>Spirochaetia</taxon>
        <taxon>Leptospirales</taxon>
        <taxon>Leptospiraceae</taxon>
        <taxon>Leptospira</taxon>
    </lineage>
</organism>